<sequence length="482" mass="55061">MWCAKVFILGLILQVCVMISDFESTNEDYADENDKYIPNFVTVGQEYSIPVGSTVVLPCKLNHSEFHREYILAWKKDNAVLSAGHIKVSMNPRIKLIQSQSRDMKDNSINLEIKQITFLSPAVRLEVAKGSPIHLECHGEGNPPPTISWSRKNNVMHNGENEIIQDILEIPHADRSSIGTYKCTADNRVGQPDTRDIEVYVIYPPEIEVERPIVHTGVGFEAHLVCIVHAEPPPIIHWFMDTTQLATTERHSQQNRGNRYTMMIRNVSFFDFGNYTCQAANKLGKERKGMTLTGVPVMSVFDSPTLGPSREHYNISWTTVSYAFIFEYRLFYHQHYTNKGTIDDELTPPTEHWNVVSLIERTHNKIGRGSNVADQYVIFQYPNDVLNPRHRMSFMLRNLTPASSYEARVQARNSFGWNELSTVFHFSTRAEDVEVELSAQPAISKNADVDGSNHSRGHKFSPFYSFLMIILYFVSILIENLL</sequence>
<feature type="transmembrane region" description="Helical" evidence="3">
    <location>
        <begin position="463"/>
        <end position="481"/>
    </location>
</feature>
<dbReference type="EnsemblMetazoa" id="LLOJ006204-RA">
    <property type="protein sequence ID" value="LLOJ006204-PA"/>
    <property type="gene ID" value="LLOJ006204"/>
</dbReference>
<dbReference type="GO" id="GO:0007156">
    <property type="term" value="P:homophilic cell adhesion via plasma membrane adhesion molecules"/>
    <property type="evidence" value="ECO:0007669"/>
    <property type="project" value="TreeGrafter"/>
</dbReference>
<feature type="domain" description="Ig-like" evidence="5">
    <location>
        <begin position="92"/>
        <end position="198"/>
    </location>
</feature>
<keyword evidence="2" id="KW-0393">Immunoglobulin domain</keyword>
<reference evidence="8" key="1">
    <citation type="submission" date="2012-05" db="EMBL/GenBank/DDBJ databases">
        <title>Whole Genome Assembly of Lutzomyia longipalpis.</title>
        <authorList>
            <person name="Richards S."/>
            <person name="Qu C."/>
            <person name="Dillon R."/>
            <person name="Worley K."/>
            <person name="Scherer S."/>
            <person name="Batterton M."/>
            <person name="Taylor A."/>
            <person name="Hawes A."/>
            <person name="Hernandez B."/>
            <person name="Kovar C."/>
            <person name="Mandapat C."/>
            <person name="Pham C."/>
            <person name="Qu C."/>
            <person name="Jing C."/>
            <person name="Bess C."/>
            <person name="Bandaranaike D."/>
            <person name="Ngo D."/>
            <person name="Ongeri F."/>
            <person name="Arias F."/>
            <person name="Lara F."/>
            <person name="Weissenberger G."/>
            <person name="Kamau G."/>
            <person name="Han H."/>
            <person name="Shen H."/>
            <person name="Dinh H."/>
            <person name="Khalil I."/>
            <person name="Jones J."/>
            <person name="Shafer J."/>
            <person name="Jayaseelan J."/>
            <person name="Quiroz J."/>
            <person name="Blankenburg K."/>
            <person name="Nguyen L."/>
            <person name="Jackson L."/>
            <person name="Francisco L."/>
            <person name="Tang L.-Y."/>
            <person name="Pu L.-L."/>
            <person name="Perales L."/>
            <person name="Lorensuhewa L."/>
            <person name="Munidasa M."/>
            <person name="Coyle M."/>
            <person name="Taylor M."/>
            <person name="Puazo M."/>
            <person name="Firestine M."/>
            <person name="Scheel M."/>
            <person name="Javaid M."/>
            <person name="Wang M."/>
            <person name="Li M."/>
            <person name="Tabassum N."/>
            <person name="Saada N."/>
            <person name="Osuji N."/>
            <person name="Aqrawi P."/>
            <person name="Fu Q."/>
            <person name="Thornton R."/>
            <person name="Raj R."/>
            <person name="Goodspeed R."/>
            <person name="Mata R."/>
            <person name="Najjar R."/>
            <person name="Gubbala S."/>
            <person name="Lee S."/>
            <person name="Denson S."/>
            <person name="Patil S."/>
            <person name="Macmil S."/>
            <person name="Qi S."/>
            <person name="Matskevitch T."/>
            <person name="Palculict T."/>
            <person name="Mathew T."/>
            <person name="Vee V."/>
            <person name="Velamala V."/>
            <person name="Korchina V."/>
            <person name="Cai W."/>
            <person name="Liu W."/>
            <person name="Dai W."/>
            <person name="Zou X."/>
            <person name="Zhu Y."/>
            <person name="Zhang Y."/>
            <person name="Wu Y.-Q."/>
            <person name="Xin Y."/>
            <person name="Nazarath L."/>
            <person name="Kovar C."/>
            <person name="Han Y."/>
            <person name="Muzny D."/>
            <person name="Gibbs R."/>
        </authorList>
    </citation>
    <scope>NUCLEOTIDE SEQUENCE [LARGE SCALE GENOMIC DNA]</scope>
    <source>
        <strain evidence="8">Jacobina</strain>
    </source>
</reference>
<dbReference type="SMART" id="SM00408">
    <property type="entry name" value="IGc2"/>
    <property type="match status" value="2"/>
</dbReference>
<dbReference type="FunFam" id="2.60.40.10:FF:000877">
    <property type="entry name" value="CLUMA_CG002357, isoform A"/>
    <property type="match status" value="1"/>
</dbReference>
<dbReference type="EMBL" id="GITU01005107">
    <property type="protein sequence ID" value="MBC1173810.1"/>
    <property type="molecule type" value="Transcribed_RNA"/>
</dbReference>
<name>A0A1B0GJA3_LUTLO</name>
<dbReference type="InterPro" id="IPR013783">
    <property type="entry name" value="Ig-like_fold"/>
</dbReference>
<dbReference type="SUPFAM" id="SSF49265">
    <property type="entry name" value="Fibronectin type III"/>
    <property type="match status" value="1"/>
</dbReference>
<dbReference type="Pfam" id="PF13927">
    <property type="entry name" value="Ig_3"/>
    <property type="match status" value="1"/>
</dbReference>
<keyword evidence="1" id="KW-0677">Repeat</keyword>
<evidence type="ECO:0000313" key="6">
    <source>
        <dbReference type="EMBL" id="MBC1173810.1"/>
    </source>
</evidence>
<dbReference type="AlphaFoldDB" id="A0A1B0GJA3"/>
<dbReference type="PROSITE" id="PS50835">
    <property type="entry name" value="IG_LIKE"/>
    <property type="match status" value="3"/>
</dbReference>
<dbReference type="Pfam" id="PF07679">
    <property type="entry name" value="I-set"/>
    <property type="match status" value="1"/>
</dbReference>
<dbReference type="VEuPathDB" id="VectorBase:LLONM1_010428"/>
<keyword evidence="4" id="KW-0732">Signal</keyword>
<feature type="domain" description="Ig-like" evidence="5">
    <location>
        <begin position="38"/>
        <end position="78"/>
    </location>
</feature>
<dbReference type="EMBL" id="AJWK01019986">
    <property type="status" value="NOT_ANNOTATED_CDS"/>
    <property type="molecule type" value="Genomic_DNA"/>
</dbReference>
<keyword evidence="3" id="KW-0472">Membrane</keyword>
<dbReference type="InterPro" id="IPR036179">
    <property type="entry name" value="Ig-like_dom_sf"/>
</dbReference>
<evidence type="ECO:0000313" key="8">
    <source>
        <dbReference type="Proteomes" id="UP000092461"/>
    </source>
</evidence>
<dbReference type="GO" id="GO:0005886">
    <property type="term" value="C:plasma membrane"/>
    <property type="evidence" value="ECO:0007669"/>
    <property type="project" value="TreeGrafter"/>
</dbReference>
<feature type="signal peptide" evidence="4">
    <location>
        <begin position="1"/>
        <end position="18"/>
    </location>
</feature>
<dbReference type="FunFam" id="2.60.40.10:FF:001233">
    <property type="entry name" value="Uncharacterized protein, isoform B"/>
    <property type="match status" value="1"/>
</dbReference>
<feature type="chain" id="PRO_5044555680" evidence="4">
    <location>
        <begin position="19"/>
        <end position="482"/>
    </location>
</feature>
<dbReference type="CDD" id="cd00063">
    <property type="entry name" value="FN3"/>
    <property type="match status" value="1"/>
</dbReference>
<dbReference type="InterPro" id="IPR003599">
    <property type="entry name" value="Ig_sub"/>
</dbReference>
<keyword evidence="8" id="KW-1185">Reference proteome</keyword>
<evidence type="ECO:0000256" key="4">
    <source>
        <dbReference type="SAM" id="SignalP"/>
    </source>
</evidence>
<evidence type="ECO:0000313" key="7">
    <source>
        <dbReference type="EnsemblMetazoa" id="LLOJ006204-PA"/>
    </source>
</evidence>
<dbReference type="GO" id="GO:0008046">
    <property type="term" value="F:axon guidance receptor activity"/>
    <property type="evidence" value="ECO:0007669"/>
    <property type="project" value="TreeGrafter"/>
</dbReference>
<accession>A0A1B0GJA3</accession>
<dbReference type="InterPro" id="IPR003961">
    <property type="entry name" value="FN3_dom"/>
</dbReference>
<evidence type="ECO:0000256" key="1">
    <source>
        <dbReference type="ARBA" id="ARBA00022737"/>
    </source>
</evidence>
<evidence type="ECO:0000256" key="3">
    <source>
        <dbReference type="SAM" id="Phobius"/>
    </source>
</evidence>
<keyword evidence="3" id="KW-0812">Transmembrane</keyword>
<feature type="domain" description="Ig-like" evidence="5">
    <location>
        <begin position="205"/>
        <end position="293"/>
    </location>
</feature>
<dbReference type="InterPro" id="IPR050958">
    <property type="entry name" value="Cell_Adh-Cytoskel_Orgn"/>
</dbReference>
<proteinExistence type="predicted"/>
<dbReference type="GO" id="GO:0030424">
    <property type="term" value="C:axon"/>
    <property type="evidence" value="ECO:0007669"/>
    <property type="project" value="TreeGrafter"/>
</dbReference>
<dbReference type="InterPro" id="IPR036116">
    <property type="entry name" value="FN3_sf"/>
</dbReference>
<dbReference type="InterPro" id="IPR013098">
    <property type="entry name" value="Ig_I-set"/>
</dbReference>
<dbReference type="InterPro" id="IPR003598">
    <property type="entry name" value="Ig_sub2"/>
</dbReference>
<dbReference type="Gene3D" id="2.60.40.10">
    <property type="entry name" value="Immunoglobulins"/>
    <property type="match status" value="4"/>
</dbReference>
<evidence type="ECO:0000256" key="2">
    <source>
        <dbReference type="ARBA" id="ARBA00023319"/>
    </source>
</evidence>
<dbReference type="SMART" id="SM00409">
    <property type="entry name" value="IG"/>
    <property type="match status" value="2"/>
</dbReference>
<dbReference type="GO" id="GO:0043025">
    <property type="term" value="C:neuronal cell body"/>
    <property type="evidence" value="ECO:0007669"/>
    <property type="project" value="TreeGrafter"/>
</dbReference>
<dbReference type="EMBL" id="AJWK01019984">
    <property type="status" value="NOT_ANNOTATED_CDS"/>
    <property type="molecule type" value="Genomic_DNA"/>
</dbReference>
<protein>
    <submittedName>
        <fullName evidence="6">Putative lachesin</fullName>
    </submittedName>
</protein>
<evidence type="ECO:0000259" key="5">
    <source>
        <dbReference type="PROSITE" id="PS50835"/>
    </source>
</evidence>
<dbReference type="SUPFAM" id="SSF48726">
    <property type="entry name" value="Immunoglobulin"/>
    <property type="match status" value="3"/>
</dbReference>
<dbReference type="GO" id="GO:0050808">
    <property type="term" value="P:synapse organization"/>
    <property type="evidence" value="ECO:0007669"/>
    <property type="project" value="TreeGrafter"/>
</dbReference>
<reference evidence="7" key="3">
    <citation type="submission" date="2020-05" db="UniProtKB">
        <authorList>
            <consortium name="EnsemblMetazoa"/>
        </authorList>
    </citation>
    <scope>IDENTIFICATION</scope>
    <source>
        <strain evidence="7">Jacobina</strain>
    </source>
</reference>
<dbReference type="VEuPathDB" id="VectorBase:LLOJ006204"/>
<reference evidence="6" key="2">
    <citation type="journal article" date="2020" name="BMC">
        <title>Leishmania infection induces a limited differential gene expression in the sand fly midgut.</title>
        <authorList>
            <person name="Coutinho-Abreu I.V."/>
            <person name="Serafim T.D."/>
            <person name="Meneses C."/>
            <person name="Kamhawi S."/>
            <person name="Oliveira F."/>
            <person name="Valenzuela J.G."/>
        </authorList>
    </citation>
    <scope>NUCLEOTIDE SEQUENCE</scope>
    <source>
        <strain evidence="6">Jacobina</strain>
        <tissue evidence="6">Midgut</tissue>
    </source>
</reference>
<dbReference type="PANTHER" id="PTHR45080">
    <property type="entry name" value="CONTACTIN 5"/>
    <property type="match status" value="1"/>
</dbReference>
<dbReference type="InterPro" id="IPR007110">
    <property type="entry name" value="Ig-like_dom"/>
</dbReference>
<dbReference type="Proteomes" id="UP000092461">
    <property type="component" value="Unassembled WGS sequence"/>
</dbReference>
<dbReference type="CDD" id="cd00096">
    <property type="entry name" value="Ig"/>
    <property type="match status" value="1"/>
</dbReference>
<dbReference type="EMBL" id="AJWK01019985">
    <property type="status" value="NOT_ANNOTATED_CDS"/>
    <property type="molecule type" value="Genomic_DNA"/>
</dbReference>
<organism evidence="7 8">
    <name type="scientific">Lutzomyia longipalpis</name>
    <name type="common">Sand fly</name>
    <dbReference type="NCBI Taxonomy" id="7200"/>
    <lineage>
        <taxon>Eukaryota</taxon>
        <taxon>Metazoa</taxon>
        <taxon>Ecdysozoa</taxon>
        <taxon>Arthropoda</taxon>
        <taxon>Hexapoda</taxon>
        <taxon>Insecta</taxon>
        <taxon>Pterygota</taxon>
        <taxon>Neoptera</taxon>
        <taxon>Endopterygota</taxon>
        <taxon>Diptera</taxon>
        <taxon>Nematocera</taxon>
        <taxon>Psychodoidea</taxon>
        <taxon>Psychodidae</taxon>
        <taxon>Lutzomyia</taxon>
        <taxon>Lutzomyia</taxon>
    </lineage>
</organism>
<dbReference type="PANTHER" id="PTHR45080:SF5">
    <property type="entry name" value="PROTEIN TURTLE-LIKE PROTEIN"/>
    <property type="match status" value="1"/>
</dbReference>
<keyword evidence="3" id="KW-1133">Transmembrane helix</keyword>